<sequence>MSGIIFILLLRTFAVSQYLITTCLPILSTIIWVSFECSRKKIELTPAVPLVKGQKHLKMDETQQSKSSQTKPPRMKATLKRLEIALPREQSEAKPIAASLKCGRTQPSHTIPILPSDDTTKHVESLPESSA</sequence>
<feature type="region of interest" description="Disordered" evidence="1">
    <location>
        <begin position="55"/>
        <end position="76"/>
    </location>
</feature>
<evidence type="ECO:0000313" key="3">
    <source>
        <dbReference type="Proteomes" id="UP000276991"/>
    </source>
</evidence>
<dbReference type="OrthoDB" id="5840260at2759"/>
<dbReference type="AlphaFoldDB" id="A0A498SMH5"/>
<proteinExistence type="predicted"/>
<dbReference type="EMBL" id="UPTC01002477">
    <property type="protein sequence ID" value="VBB33529.1"/>
    <property type="molecule type" value="Genomic_DNA"/>
</dbReference>
<name>A0A498SMH5_ACAVI</name>
<dbReference type="Proteomes" id="UP000276991">
    <property type="component" value="Unassembled WGS sequence"/>
</dbReference>
<feature type="region of interest" description="Disordered" evidence="1">
    <location>
        <begin position="90"/>
        <end position="131"/>
    </location>
</feature>
<organism evidence="2 3">
    <name type="scientific">Acanthocheilonema viteae</name>
    <name type="common">Filarial nematode worm</name>
    <name type="synonym">Dipetalonema viteae</name>
    <dbReference type="NCBI Taxonomy" id="6277"/>
    <lineage>
        <taxon>Eukaryota</taxon>
        <taxon>Metazoa</taxon>
        <taxon>Ecdysozoa</taxon>
        <taxon>Nematoda</taxon>
        <taxon>Chromadorea</taxon>
        <taxon>Rhabditida</taxon>
        <taxon>Spirurina</taxon>
        <taxon>Spiruromorpha</taxon>
        <taxon>Filarioidea</taxon>
        <taxon>Onchocercidae</taxon>
        <taxon>Acanthocheilonema</taxon>
    </lineage>
</organism>
<keyword evidence="3" id="KW-1185">Reference proteome</keyword>
<reference evidence="2 3" key="1">
    <citation type="submission" date="2018-08" db="EMBL/GenBank/DDBJ databases">
        <authorList>
            <person name="Laetsch R D."/>
            <person name="Stevens L."/>
            <person name="Kumar S."/>
            <person name="Blaxter L. M."/>
        </authorList>
    </citation>
    <scope>NUCLEOTIDE SEQUENCE [LARGE SCALE GENOMIC DNA]</scope>
</reference>
<protein>
    <submittedName>
        <fullName evidence="2">Uncharacterized protein</fullName>
    </submittedName>
</protein>
<evidence type="ECO:0000313" key="2">
    <source>
        <dbReference type="EMBL" id="VBB33529.1"/>
    </source>
</evidence>
<evidence type="ECO:0000256" key="1">
    <source>
        <dbReference type="SAM" id="MobiDB-lite"/>
    </source>
</evidence>
<gene>
    <name evidence="2" type="ORF">NAV_LOCUS8320</name>
</gene>
<accession>A0A498SMH5</accession>